<dbReference type="SUPFAM" id="SSF54495">
    <property type="entry name" value="UBC-like"/>
    <property type="match status" value="1"/>
</dbReference>
<dbReference type="EMBL" id="AC193543">
    <property type="status" value="NOT_ANNOTATED_CDS"/>
    <property type="molecule type" value="Genomic_DNA"/>
</dbReference>
<dbReference type="AlphaFoldDB" id="A0A2I3TU37"/>
<dbReference type="PANTHER" id="PTHR21275">
    <property type="entry name" value="RWD DOMAIN-CONTAINING PROTEIN 4"/>
    <property type="match status" value="1"/>
</dbReference>
<protein>
    <recommendedName>
        <fullName evidence="1">RWD domain-containing protein</fullName>
    </recommendedName>
</protein>
<dbReference type="Ensembl" id="ENSPTRT00000083782.1">
    <property type="protein sequence ID" value="ENSPTRP00000092492.1"/>
    <property type="gene ID" value="ENSPTRG00000049608.1"/>
</dbReference>
<accession>A0A2I3TU37</accession>
<dbReference type="Pfam" id="PF05773">
    <property type="entry name" value="RWD"/>
    <property type="match status" value="1"/>
</dbReference>
<dbReference type="Gene3D" id="3.10.110.10">
    <property type="entry name" value="Ubiquitin Conjugating Enzyme"/>
    <property type="match status" value="1"/>
</dbReference>
<evidence type="ECO:0000313" key="2">
    <source>
        <dbReference type="Ensembl" id="ENSPTRP00000067908.1"/>
    </source>
</evidence>
<dbReference type="InterPro" id="IPR016135">
    <property type="entry name" value="UBQ-conjugating_enzyme/RWD"/>
</dbReference>
<dbReference type="InterPro" id="IPR006575">
    <property type="entry name" value="RWD_dom"/>
</dbReference>
<dbReference type="PANTHER" id="PTHR21275:SF1">
    <property type="entry name" value="RWD DOMAIN-CONTAINING PROTEIN 4"/>
    <property type="match status" value="1"/>
</dbReference>
<dbReference type="OMA" id="PCYFARE"/>
<proteinExistence type="predicted"/>
<sequence length="52" mass="5927">MSANEDQEMELEALRSIYEGDESFRELSSVSFQYRIGENAEYISQVTGSSRS</sequence>
<reference evidence="2 4" key="1">
    <citation type="journal article" date="2005" name="Nature">
        <title>Initial sequence of the chimpanzee genome and comparison with the human genome.</title>
        <authorList>
            <consortium name="Chimpanzee sequencing and analysis consortium"/>
        </authorList>
    </citation>
    <scope>NUCLEOTIDE SEQUENCE [LARGE SCALE GENOMIC DNA]</scope>
</reference>
<keyword evidence="4" id="KW-1185">Reference proteome</keyword>
<evidence type="ECO:0000313" key="4">
    <source>
        <dbReference type="Proteomes" id="UP000002277"/>
    </source>
</evidence>
<feature type="domain" description="RWD" evidence="1">
    <location>
        <begin position="5"/>
        <end position="40"/>
    </location>
</feature>
<dbReference type="GeneTree" id="ENSGT00940000168077"/>
<dbReference type="Proteomes" id="UP000002277">
    <property type="component" value="Chromosome 7"/>
</dbReference>
<reference evidence="3" key="2">
    <citation type="submission" date="2025-05" db="UniProtKB">
        <authorList>
            <consortium name="Ensembl"/>
        </authorList>
    </citation>
    <scope>IDENTIFICATION</scope>
</reference>
<name>A0A2I3TU37_PANTR</name>
<evidence type="ECO:0000313" key="3">
    <source>
        <dbReference type="Ensembl" id="ENSPTRP00000092492.1"/>
    </source>
</evidence>
<dbReference type="Ensembl" id="ENSPTRT00000077054.1">
    <property type="protein sequence ID" value="ENSPTRP00000067908.1"/>
    <property type="gene ID" value="ENSPTRG00000048913.1"/>
</dbReference>
<organism evidence="3 4">
    <name type="scientific">Pan troglodytes</name>
    <name type="common">Chimpanzee</name>
    <dbReference type="NCBI Taxonomy" id="9598"/>
    <lineage>
        <taxon>Eukaryota</taxon>
        <taxon>Metazoa</taxon>
        <taxon>Chordata</taxon>
        <taxon>Craniata</taxon>
        <taxon>Vertebrata</taxon>
        <taxon>Euteleostomi</taxon>
        <taxon>Mammalia</taxon>
        <taxon>Eutheria</taxon>
        <taxon>Euarchontoglires</taxon>
        <taxon>Primates</taxon>
        <taxon>Haplorrhini</taxon>
        <taxon>Catarrhini</taxon>
        <taxon>Hominidae</taxon>
        <taxon>Pan</taxon>
    </lineage>
</organism>
<evidence type="ECO:0000259" key="1">
    <source>
        <dbReference type="Pfam" id="PF05773"/>
    </source>
</evidence>
<dbReference type="InterPro" id="IPR042770">
    <property type="entry name" value="RWDD4"/>
</dbReference>
<dbReference type="Bgee" id="ENSPTRG00000048913">
    <property type="expression patterns" value="Expressed in pituitary gland and 12 other cell types or tissues"/>
</dbReference>